<accession>A0A8J2LDZ3</accession>
<feature type="transmembrane region" description="Helical" evidence="1">
    <location>
        <begin position="146"/>
        <end position="171"/>
    </location>
</feature>
<evidence type="ECO:0000313" key="3">
    <source>
        <dbReference type="Proteomes" id="UP000708208"/>
    </source>
</evidence>
<comment type="caution">
    <text evidence="2">The sequence shown here is derived from an EMBL/GenBank/DDBJ whole genome shotgun (WGS) entry which is preliminary data.</text>
</comment>
<protein>
    <submittedName>
        <fullName evidence="2">Uncharacterized protein</fullName>
    </submittedName>
</protein>
<dbReference type="EMBL" id="CAJVCH010486901">
    <property type="protein sequence ID" value="CAG7820683.1"/>
    <property type="molecule type" value="Genomic_DNA"/>
</dbReference>
<name>A0A8J2LDZ3_9HEXA</name>
<dbReference type="AlphaFoldDB" id="A0A8J2LDZ3"/>
<reference evidence="2" key="1">
    <citation type="submission" date="2021-06" db="EMBL/GenBank/DDBJ databases">
        <authorList>
            <person name="Hodson N. C."/>
            <person name="Mongue J. A."/>
            <person name="Jaron S. K."/>
        </authorList>
    </citation>
    <scope>NUCLEOTIDE SEQUENCE</scope>
</reference>
<feature type="transmembrane region" description="Helical" evidence="1">
    <location>
        <begin position="183"/>
        <end position="205"/>
    </location>
</feature>
<sequence length="228" mass="26835">MQKQKIMKGHLWKTMKEKHLGTHIDKIKEAMVLPEQFCHTCTLKEGTIIVVTTLQAVAAMFVAFILTMLLVYPKESNRWWYLKFREDFDPYQNGEYETEIIQKYYKLWRPFSYALIAVESLYFLTGCGVYYAICNKNAHPAWYLPWLVMTALLVTANYITVLALVVVTGIISTFRDITVTWDIVPTILVFLYALAWSYGFIVVVAQFKRRLVVRWWQQHEKKINKGKE</sequence>
<dbReference type="Proteomes" id="UP000708208">
    <property type="component" value="Unassembled WGS sequence"/>
</dbReference>
<keyword evidence="1" id="KW-1133">Transmembrane helix</keyword>
<organism evidence="2 3">
    <name type="scientific">Allacma fusca</name>
    <dbReference type="NCBI Taxonomy" id="39272"/>
    <lineage>
        <taxon>Eukaryota</taxon>
        <taxon>Metazoa</taxon>
        <taxon>Ecdysozoa</taxon>
        <taxon>Arthropoda</taxon>
        <taxon>Hexapoda</taxon>
        <taxon>Collembola</taxon>
        <taxon>Symphypleona</taxon>
        <taxon>Sminthuridae</taxon>
        <taxon>Allacma</taxon>
    </lineage>
</organism>
<evidence type="ECO:0000313" key="2">
    <source>
        <dbReference type="EMBL" id="CAG7820683.1"/>
    </source>
</evidence>
<keyword evidence="1" id="KW-0812">Transmembrane</keyword>
<gene>
    <name evidence="2" type="ORF">AFUS01_LOCUS31062</name>
</gene>
<evidence type="ECO:0000256" key="1">
    <source>
        <dbReference type="SAM" id="Phobius"/>
    </source>
</evidence>
<keyword evidence="1" id="KW-0472">Membrane</keyword>
<proteinExistence type="predicted"/>
<feature type="transmembrane region" description="Helical" evidence="1">
    <location>
        <begin position="48"/>
        <end position="72"/>
    </location>
</feature>
<keyword evidence="3" id="KW-1185">Reference proteome</keyword>
<feature type="transmembrane region" description="Helical" evidence="1">
    <location>
        <begin position="111"/>
        <end position="134"/>
    </location>
</feature>